<dbReference type="Pfam" id="PF00182">
    <property type="entry name" value="Glyco_hydro_19"/>
    <property type="match status" value="1"/>
</dbReference>
<dbReference type="SUPFAM" id="SSF53955">
    <property type="entry name" value="Lysozyme-like"/>
    <property type="match status" value="1"/>
</dbReference>
<evidence type="ECO:0000256" key="3">
    <source>
        <dbReference type="PIRSR" id="PIRSR001060-1"/>
    </source>
</evidence>
<evidence type="ECO:0000313" key="7">
    <source>
        <dbReference type="Proteomes" id="UP000185663"/>
    </source>
</evidence>
<feature type="disulfide bond" evidence="4">
    <location>
        <begin position="96"/>
        <end position="104"/>
    </location>
</feature>
<dbReference type="PANTHER" id="PTHR22595">
    <property type="entry name" value="CHITINASE-RELATED"/>
    <property type="match status" value="1"/>
</dbReference>
<evidence type="ECO:0000259" key="5">
    <source>
        <dbReference type="Pfam" id="PF00182"/>
    </source>
</evidence>
<dbReference type="CDD" id="cd00325">
    <property type="entry name" value="chitinase_GH19"/>
    <property type="match status" value="1"/>
</dbReference>
<dbReference type="EMBL" id="LT629776">
    <property type="protein sequence ID" value="SDS03234.1"/>
    <property type="molecule type" value="Genomic_DNA"/>
</dbReference>
<dbReference type="GO" id="GO:0005975">
    <property type="term" value="P:carbohydrate metabolic process"/>
    <property type="evidence" value="ECO:0007669"/>
    <property type="project" value="InterPro"/>
</dbReference>
<dbReference type="GO" id="GO:0004568">
    <property type="term" value="F:chitinase activity"/>
    <property type="evidence" value="ECO:0007669"/>
    <property type="project" value="InterPro"/>
</dbReference>
<dbReference type="AlphaFoldDB" id="A0A1H1NWB2"/>
<dbReference type="PIRSF" id="PIRSF001060">
    <property type="entry name" value="Endochitinase"/>
    <property type="match status" value="1"/>
</dbReference>
<feature type="domain" description="Glycoside hydrolase family 19 catalytic" evidence="5">
    <location>
        <begin position="23"/>
        <end position="224"/>
    </location>
</feature>
<dbReference type="GO" id="GO:0006032">
    <property type="term" value="P:chitin catabolic process"/>
    <property type="evidence" value="ECO:0007669"/>
    <property type="project" value="InterPro"/>
</dbReference>
<dbReference type="RefSeq" id="WP_083372885.1">
    <property type="nucleotide sequence ID" value="NZ_LT629776.1"/>
</dbReference>
<evidence type="ECO:0000256" key="2">
    <source>
        <dbReference type="ARBA" id="ARBA00023157"/>
    </source>
</evidence>
<name>A0A1H1NWB2_9CELL</name>
<dbReference type="Proteomes" id="UP000185663">
    <property type="component" value="Chromosome I"/>
</dbReference>
<gene>
    <name evidence="6" type="ORF">SAMN04489860_0639</name>
</gene>
<dbReference type="GO" id="GO:0016998">
    <property type="term" value="P:cell wall macromolecule catabolic process"/>
    <property type="evidence" value="ECO:0007669"/>
    <property type="project" value="InterPro"/>
</dbReference>
<evidence type="ECO:0000256" key="4">
    <source>
        <dbReference type="PIRSR" id="PIRSR001060-2"/>
    </source>
</evidence>
<keyword evidence="2 4" id="KW-1015">Disulfide bond</keyword>
<dbReference type="InterPro" id="IPR023346">
    <property type="entry name" value="Lysozyme-like_dom_sf"/>
</dbReference>
<sequence>MPDTPAPVPPQDATGSATQPFVVSEAQFDQMFPSRNSFYTYAGLVDALKAYPEFASTGGEEVAKREAAAFLANVDHETLNLQYVTEINTALYGNYCDPAQPYGCPAGNDAYFGRGPIQLSWNFNYKTAGDALGIDLLHHPELVETDASVAWQTGIWYWMTQPGEGEFTGHEAIVDEHGFAEAIRAINGPLECDGGNPRQVQSRVDRFVAFCDILETTPGHHLSC</sequence>
<feature type="active site" description="Proton donor" evidence="3">
    <location>
        <position position="77"/>
    </location>
</feature>
<dbReference type="Gene3D" id="1.10.530.10">
    <property type="match status" value="1"/>
</dbReference>
<reference evidence="6 7" key="1">
    <citation type="submission" date="2016-10" db="EMBL/GenBank/DDBJ databases">
        <authorList>
            <person name="de Groot N.N."/>
        </authorList>
    </citation>
    <scope>NUCLEOTIDE SEQUENCE [LARGE SCALE GENOMIC DNA]</scope>
    <source>
        <strain evidence="6 7">DSM 22126</strain>
    </source>
</reference>
<dbReference type="InterPro" id="IPR000726">
    <property type="entry name" value="Glyco_hydro_19_cat"/>
</dbReference>
<dbReference type="STRING" id="545619.SAMN04489860_0639"/>
<dbReference type="Gene3D" id="3.30.20.10">
    <property type="entry name" value="Endochitinase, domain 2"/>
    <property type="match status" value="1"/>
</dbReference>
<dbReference type="OrthoDB" id="3809801at2"/>
<protein>
    <submittedName>
        <fullName evidence="6">Predicted chitinase</fullName>
    </submittedName>
</protein>
<keyword evidence="1" id="KW-0611">Plant defense</keyword>
<dbReference type="GO" id="GO:0050832">
    <property type="term" value="P:defense response to fungus"/>
    <property type="evidence" value="ECO:0007669"/>
    <property type="project" value="UniProtKB-ARBA"/>
</dbReference>
<dbReference type="eggNOG" id="COG3179">
    <property type="taxonomic scope" value="Bacteria"/>
</dbReference>
<organism evidence="6 7">
    <name type="scientific">Paraoerskovia marina</name>
    <dbReference type="NCBI Taxonomy" id="545619"/>
    <lineage>
        <taxon>Bacteria</taxon>
        <taxon>Bacillati</taxon>
        <taxon>Actinomycetota</taxon>
        <taxon>Actinomycetes</taxon>
        <taxon>Micrococcales</taxon>
        <taxon>Cellulomonadaceae</taxon>
        <taxon>Paraoerskovia</taxon>
    </lineage>
</organism>
<evidence type="ECO:0000256" key="1">
    <source>
        <dbReference type="ARBA" id="ARBA00022821"/>
    </source>
</evidence>
<accession>A0A1H1NWB2</accession>
<keyword evidence="7" id="KW-1185">Reference proteome</keyword>
<dbReference type="PANTHER" id="PTHR22595:SF79">
    <property type="entry name" value="CHITINASE 12"/>
    <property type="match status" value="1"/>
</dbReference>
<dbReference type="FunFam" id="3.30.20.10:FF:000001">
    <property type="entry name" value="Endochitinase (Chitinase)"/>
    <property type="match status" value="1"/>
</dbReference>
<proteinExistence type="predicted"/>
<feature type="disulfide bond" evidence="4">
    <location>
        <begin position="192"/>
        <end position="224"/>
    </location>
</feature>
<dbReference type="InterPro" id="IPR016283">
    <property type="entry name" value="Glyco_hydro_19"/>
</dbReference>
<evidence type="ECO:0000313" key="6">
    <source>
        <dbReference type="EMBL" id="SDS03234.1"/>
    </source>
</evidence>